<evidence type="ECO:0000313" key="2">
    <source>
        <dbReference type="EMBL" id="TDE05214.1"/>
    </source>
</evidence>
<proteinExistence type="predicted"/>
<dbReference type="AlphaFoldDB" id="A0A4R5D2B0"/>
<comment type="caution">
    <text evidence="2">The sequence shown here is derived from an EMBL/GenBank/DDBJ whole genome shotgun (WGS) entry which is preliminary data.</text>
</comment>
<dbReference type="EMBL" id="SMFN01000006">
    <property type="protein sequence ID" value="TDE05214.1"/>
    <property type="molecule type" value="Genomic_DNA"/>
</dbReference>
<feature type="compositionally biased region" description="Polar residues" evidence="1">
    <location>
        <begin position="14"/>
        <end position="24"/>
    </location>
</feature>
<organism evidence="2 3">
    <name type="scientific">Flavobacterium sandaracinum</name>
    <dbReference type="NCBI Taxonomy" id="2541733"/>
    <lineage>
        <taxon>Bacteria</taxon>
        <taxon>Pseudomonadati</taxon>
        <taxon>Bacteroidota</taxon>
        <taxon>Flavobacteriia</taxon>
        <taxon>Flavobacteriales</taxon>
        <taxon>Flavobacteriaceae</taxon>
        <taxon>Flavobacterium</taxon>
    </lineage>
</organism>
<dbReference type="Proteomes" id="UP000294644">
    <property type="component" value="Unassembled WGS sequence"/>
</dbReference>
<sequence>MAPTWVLGADGKNAATSTVNTDGSLTWKNATADTQRIGNDLNETATGRSQLEKLEKSDIKVSLSISSKDNTERNGNKVSRTYG</sequence>
<reference evidence="2 3" key="1">
    <citation type="submission" date="2019-03" db="EMBL/GenBank/DDBJ databases">
        <title>Flavobacterium LB-D12 sp. nov., isolated from arctic soil.</title>
        <authorList>
            <person name="Chaudhary D.K."/>
        </authorList>
    </citation>
    <scope>NUCLEOTIDE SEQUENCE [LARGE SCALE GENOMIC DNA]</scope>
    <source>
        <strain evidence="2 3">LB-D12</strain>
    </source>
</reference>
<dbReference type="RefSeq" id="WP_132065580.1">
    <property type="nucleotide sequence ID" value="NZ_SMFN01000006.1"/>
</dbReference>
<dbReference type="OrthoDB" id="1274715at2"/>
<protein>
    <submittedName>
        <fullName evidence="2">Uncharacterized protein</fullName>
    </submittedName>
</protein>
<name>A0A4R5D2B0_9FLAO</name>
<keyword evidence="3" id="KW-1185">Reference proteome</keyword>
<gene>
    <name evidence="2" type="ORF">E0F91_06860</name>
</gene>
<feature type="region of interest" description="Disordered" evidence="1">
    <location>
        <begin position="1"/>
        <end position="24"/>
    </location>
</feature>
<feature type="region of interest" description="Disordered" evidence="1">
    <location>
        <begin position="64"/>
        <end position="83"/>
    </location>
</feature>
<evidence type="ECO:0000313" key="3">
    <source>
        <dbReference type="Proteomes" id="UP000294644"/>
    </source>
</evidence>
<evidence type="ECO:0000256" key="1">
    <source>
        <dbReference type="SAM" id="MobiDB-lite"/>
    </source>
</evidence>
<accession>A0A4R5D2B0</accession>